<evidence type="ECO:0000313" key="1">
    <source>
        <dbReference type="EMBL" id="OFC71991.1"/>
    </source>
</evidence>
<accession>A0A1E7ZEQ9</accession>
<evidence type="ECO:0000313" key="2">
    <source>
        <dbReference type="Proteomes" id="UP000175691"/>
    </source>
</evidence>
<dbReference type="RefSeq" id="WP_070123773.1">
    <property type="nucleotide sequence ID" value="NZ_MDHN01000008.1"/>
</dbReference>
<gene>
    <name evidence="1" type="ORF">BFC18_04610</name>
</gene>
<dbReference type="OrthoDB" id="6380221at2"/>
<comment type="caution">
    <text evidence="1">The sequence shown here is derived from an EMBL/GenBank/DDBJ whole genome shotgun (WGS) entry which is preliminary data.</text>
</comment>
<dbReference type="EMBL" id="MDHN01000008">
    <property type="protein sequence ID" value="OFC71991.1"/>
    <property type="molecule type" value="Genomic_DNA"/>
</dbReference>
<dbReference type="AlphaFoldDB" id="A0A1E7ZEQ9"/>
<name>A0A1E7ZEQ9_9ALTE</name>
<proteinExistence type="predicted"/>
<protein>
    <submittedName>
        <fullName evidence="1">Uncharacterized protein</fullName>
    </submittedName>
</protein>
<organism evidence="1 2">
    <name type="scientific">Alteromonas confluentis</name>
    <dbReference type="NCBI Taxonomy" id="1656094"/>
    <lineage>
        <taxon>Bacteria</taxon>
        <taxon>Pseudomonadati</taxon>
        <taxon>Pseudomonadota</taxon>
        <taxon>Gammaproteobacteria</taxon>
        <taxon>Alteromonadales</taxon>
        <taxon>Alteromonadaceae</taxon>
        <taxon>Alteromonas/Salinimonas group</taxon>
        <taxon>Alteromonas</taxon>
    </lineage>
</organism>
<keyword evidence="2" id="KW-1185">Reference proteome</keyword>
<reference evidence="1 2" key="1">
    <citation type="submission" date="2016-08" db="EMBL/GenBank/DDBJ databases">
        <authorList>
            <person name="Seilhamer J.J."/>
        </authorList>
    </citation>
    <scope>NUCLEOTIDE SEQUENCE [LARGE SCALE GENOMIC DNA]</scope>
    <source>
        <strain evidence="1 2">KCTC 42603</strain>
    </source>
</reference>
<dbReference type="Proteomes" id="UP000175691">
    <property type="component" value="Unassembled WGS sequence"/>
</dbReference>
<sequence length="265" mass="29677">MKAVDELRYRLKRELSLAQIDSEIPDLSTKHTATCHQIAANAWFSAFVYAKSLNDNNALLYSQRADEYYQKAYDVHPPGQLYNLTQLYINAVLRGDDTRLDLAKHISIMAYDKTQDEVHSVLTLVGALLSVNLSVKDFLPRLANEEEHKSDIVPLGSTDAVKAILSNDEPALINSVDELLAIHAKRAGNLRSSISIGSSNTVICRMAILLCEAAQQRGMDITEKLSKRRQKMNLRLCSPAEFPDIKETIKFPLEVDFLTGQAFLK</sequence>